<evidence type="ECO:0000256" key="1">
    <source>
        <dbReference type="SAM" id="MobiDB-lite"/>
    </source>
</evidence>
<gene>
    <name evidence="3" type="ORF">F6X54_01515</name>
</gene>
<reference evidence="3 4" key="1">
    <citation type="submission" date="2019-09" db="EMBL/GenBank/DDBJ databases">
        <title>High taxonomic diversity of Micromonospora strains isolated from Medicago sativa nodules in different geographical locations.</title>
        <authorList>
            <person name="Martinez-Hidalgo P."/>
            <person name="Flores-Felix J.D."/>
            <person name="Velazquez E."/>
            <person name="Brau L."/>
            <person name="Trujillo M.E."/>
            <person name="Martinez-Molina E."/>
        </authorList>
    </citation>
    <scope>NUCLEOTIDE SEQUENCE [LARGE SCALE GENOMIC DNA]</scope>
    <source>
        <strain evidence="3 4">ALFB5</strain>
    </source>
</reference>
<name>A0ABQ6UNJ0_9ACTN</name>
<dbReference type="EMBL" id="WAAR01000003">
    <property type="protein sequence ID" value="KAB1118879.1"/>
    <property type="molecule type" value="Genomic_DNA"/>
</dbReference>
<evidence type="ECO:0000313" key="4">
    <source>
        <dbReference type="Proteomes" id="UP000471364"/>
    </source>
</evidence>
<comment type="caution">
    <text evidence="3">The sequence shown here is derived from an EMBL/GenBank/DDBJ whole genome shotgun (WGS) entry which is preliminary data.</text>
</comment>
<dbReference type="InterPro" id="IPR023809">
    <property type="entry name" value="Thiopep_bacteriocin_synth_dom"/>
</dbReference>
<evidence type="ECO:0000259" key="2">
    <source>
        <dbReference type="Pfam" id="PF14028"/>
    </source>
</evidence>
<dbReference type="RefSeq" id="WP_069089169.1">
    <property type="nucleotide sequence ID" value="NZ_CBDRIO010000005.1"/>
</dbReference>
<evidence type="ECO:0000313" key="3">
    <source>
        <dbReference type="EMBL" id="KAB1118879.1"/>
    </source>
</evidence>
<dbReference type="GeneID" id="91359347"/>
<feature type="region of interest" description="Disordered" evidence="1">
    <location>
        <begin position="254"/>
        <end position="303"/>
    </location>
</feature>
<organism evidence="3 4">
    <name type="scientific">Micromonospora aurantiaca</name>
    <name type="common">nom. illeg.</name>
    <dbReference type="NCBI Taxonomy" id="47850"/>
    <lineage>
        <taxon>Bacteria</taxon>
        <taxon>Bacillati</taxon>
        <taxon>Actinomycetota</taxon>
        <taxon>Actinomycetes</taxon>
        <taxon>Micromonosporales</taxon>
        <taxon>Micromonosporaceae</taxon>
        <taxon>Micromonospora</taxon>
    </lineage>
</organism>
<sequence length="303" mass="33969">MKETPWQQVNITYPGQSRHEREQHAIPHLHRVLPAAETAGLITSWWFIRKGPWRIRYLPTTPDTDPGPVHDLLTGTRAWTSDIYEPEIHAFGGPDAMDTAHTLFHHDSRHLLTYLHHQPADRRERSLILCTALMRATGLDLNEQGDVWARVARHRLEHRTWPPAADPATWEAFTGKVRHLQLGTTRTTSDWQTAFENAGTALRHLRDTGKLTRGLRAVIAEHVIFHWNRIGIPATTQAVLAQAAAEAIFGRAPVPPGEQWPRPVEPVPPSAVPPTEVDAPSRAALASSRHSRLLTEGASAQWS</sequence>
<proteinExistence type="predicted"/>
<dbReference type="Pfam" id="PF14028">
    <property type="entry name" value="Lant_dehydr_C"/>
    <property type="match status" value="1"/>
</dbReference>
<protein>
    <submittedName>
        <fullName evidence="3">Bacteriocin biosynthesis protein</fullName>
    </submittedName>
</protein>
<feature type="domain" description="Thiopeptide-type bacteriocin biosynthesis" evidence="2">
    <location>
        <begin position="6"/>
        <end position="247"/>
    </location>
</feature>
<feature type="compositionally biased region" description="Low complexity" evidence="1">
    <location>
        <begin position="273"/>
        <end position="288"/>
    </location>
</feature>
<accession>A0ABQ6UNJ0</accession>
<dbReference type="Proteomes" id="UP000471364">
    <property type="component" value="Unassembled WGS sequence"/>
</dbReference>
<dbReference type="NCBIfam" id="TIGR03891">
    <property type="entry name" value="thiopep_ocin"/>
    <property type="match status" value="1"/>
</dbReference>
<feature type="compositionally biased region" description="Pro residues" evidence="1">
    <location>
        <begin position="254"/>
        <end position="272"/>
    </location>
</feature>
<keyword evidence="4" id="KW-1185">Reference proteome</keyword>